<protein>
    <submittedName>
        <fullName evidence="13">A-factor receptor</fullName>
    </submittedName>
</protein>
<feature type="compositionally biased region" description="Polar residues" evidence="10">
    <location>
        <begin position="348"/>
        <end position="365"/>
    </location>
</feature>
<evidence type="ECO:0000256" key="10">
    <source>
        <dbReference type="SAM" id="MobiDB-lite"/>
    </source>
</evidence>
<feature type="compositionally biased region" description="Low complexity" evidence="10">
    <location>
        <begin position="378"/>
        <end position="401"/>
    </location>
</feature>
<keyword evidence="14" id="KW-1185">Reference proteome</keyword>
<gene>
    <name evidence="13" type="primary">STE3_3</name>
    <name evidence="13" type="ORF">VNI00_007042</name>
</gene>
<dbReference type="InterPro" id="IPR000481">
    <property type="entry name" value="GPCR_Pheromne_B_alpha_rcpt"/>
</dbReference>
<evidence type="ECO:0000313" key="13">
    <source>
        <dbReference type="EMBL" id="KAK7046047.1"/>
    </source>
</evidence>
<feature type="transmembrane region" description="Helical" evidence="11">
    <location>
        <begin position="120"/>
        <end position="146"/>
    </location>
</feature>
<keyword evidence="5 11" id="KW-1133">Transmembrane helix</keyword>
<name>A0AAW0D2T5_9AGAR</name>
<organism evidence="13 14">
    <name type="scientific">Paramarasmius palmivorus</name>
    <dbReference type="NCBI Taxonomy" id="297713"/>
    <lineage>
        <taxon>Eukaryota</taxon>
        <taxon>Fungi</taxon>
        <taxon>Dikarya</taxon>
        <taxon>Basidiomycota</taxon>
        <taxon>Agaricomycotina</taxon>
        <taxon>Agaricomycetes</taxon>
        <taxon>Agaricomycetidae</taxon>
        <taxon>Agaricales</taxon>
        <taxon>Marasmiineae</taxon>
        <taxon>Marasmiaceae</taxon>
        <taxon>Paramarasmius</taxon>
    </lineage>
</organism>
<dbReference type="EMBL" id="JAYKXP010000022">
    <property type="protein sequence ID" value="KAK7046047.1"/>
    <property type="molecule type" value="Genomic_DNA"/>
</dbReference>
<evidence type="ECO:0000256" key="11">
    <source>
        <dbReference type="SAM" id="Phobius"/>
    </source>
</evidence>
<keyword evidence="7 11" id="KW-0472">Membrane</keyword>
<feature type="region of interest" description="Disordered" evidence="10">
    <location>
        <begin position="315"/>
        <end position="401"/>
    </location>
</feature>
<dbReference type="PANTHER" id="PTHR28097:SF1">
    <property type="entry name" value="PHEROMONE A FACTOR RECEPTOR"/>
    <property type="match status" value="1"/>
</dbReference>
<comment type="caution">
    <text evidence="13">The sequence shown here is derived from an EMBL/GenBank/DDBJ whole genome shotgun (WGS) entry which is preliminary data.</text>
</comment>
<dbReference type="CDD" id="cd14966">
    <property type="entry name" value="7tmD_STE3"/>
    <property type="match status" value="1"/>
</dbReference>
<keyword evidence="4 11" id="KW-0812">Transmembrane</keyword>
<feature type="signal peptide" evidence="12">
    <location>
        <begin position="1"/>
        <end position="19"/>
    </location>
</feature>
<feature type="transmembrane region" description="Helical" evidence="11">
    <location>
        <begin position="234"/>
        <end position="253"/>
    </location>
</feature>
<keyword evidence="6" id="KW-0297">G-protein coupled receptor</keyword>
<evidence type="ECO:0000256" key="3">
    <source>
        <dbReference type="ARBA" id="ARBA00022507"/>
    </source>
</evidence>
<feature type="transmembrane region" description="Helical" evidence="11">
    <location>
        <begin position="167"/>
        <end position="189"/>
    </location>
</feature>
<evidence type="ECO:0000256" key="1">
    <source>
        <dbReference type="ARBA" id="ARBA00004141"/>
    </source>
</evidence>
<comment type="subcellular location">
    <subcellularLocation>
        <location evidence="1">Membrane</location>
        <topology evidence="1">Multi-pass membrane protein</topology>
    </subcellularLocation>
</comment>
<evidence type="ECO:0000256" key="5">
    <source>
        <dbReference type="ARBA" id="ARBA00022989"/>
    </source>
</evidence>
<evidence type="ECO:0000313" key="14">
    <source>
        <dbReference type="Proteomes" id="UP001383192"/>
    </source>
</evidence>
<evidence type="ECO:0000256" key="6">
    <source>
        <dbReference type="ARBA" id="ARBA00023040"/>
    </source>
</evidence>
<feature type="transmembrane region" description="Helical" evidence="11">
    <location>
        <begin position="35"/>
        <end position="56"/>
    </location>
</feature>
<dbReference type="InterPro" id="IPR001499">
    <property type="entry name" value="GPCR_STE3"/>
</dbReference>
<proteinExistence type="inferred from homology"/>
<evidence type="ECO:0000256" key="7">
    <source>
        <dbReference type="ARBA" id="ARBA00023136"/>
    </source>
</evidence>
<evidence type="ECO:0000256" key="2">
    <source>
        <dbReference type="ARBA" id="ARBA00011085"/>
    </source>
</evidence>
<dbReference type="GO" id="GO:0004934">
    <property type="term" value="F:mating-type alpha-factor pheromone receptor activity"/>
    <property type="evidence" value="ECO:0007669"/>
    <property type="project" value="InterPro"/>
</dbReference>
<sequence>MIWTAALCLVDFVNSIVWAGNVNNPAPVWCDISSQILLGAGIGIPASILCISRRLYRITSVQTASVTLADKRRAVIEDLAIAVGIPIVVLIMHIVVHAHRFDIYEDIGCYPVTYNTLPAYFLYFMWPILIGAVSFIYSVLNLRSFYIRRAQFAQFLSAGSAMNMSRYLRLMILALVDIMFTIPLGAYVVHIGTQGVILRPWISWEDTHFNWLRVNRFPALIWRSDRDYYISMELSRWLGPFCALVFFALFGFASEAQKNYRIAFWWVARCFGYKQPARKNGGISIPKFKPAENKPTGGGVLPLYIITNSSVAQTQGTSTLEEVESPADSLDKQKPFSSPSPSSPPPSYRNSETVNSETSSPSRSFVTLPDTERVSMYSTTSEPRISISSTRSSTSTTRSATFDAQSTYVTVSSRPNPDPHLNVDLDDYSIYARTATPSTVNERTNDARETAAESDLYLRPIRTGDRIYLTDAYYRSTTPQPELPSPPPFNYTAARHSPEQAATDGSCAGTGGGNGGIIITVQQSRSLESL</sequence>
<dbReference type="PANTHER" id="PTHR28097">
    <property type="entry name" value="PHEROMONE A FACTOR RECEPTOR"/>
    <property type="match status" value="1"/>
</dbReference>
<dbReference type="Proteomes" id="UP001383192">
    <property type="component" value="Unassembled WGS sequence"/>
</dbReference>
<evidence type="ECO:0000256" key="4">
    <source>
        <dbReference type="ARBA" id="ARBA00022692"/>
    </source>
</evidence>
<dbReference type="PRINTS" id="PR00901">
    <property type="entry name" value="PHEROMONEBAR"/>
</dbReference>
<feature type="transmembrane region" description="Helical" evidence="11">
    <location>
        <begin position="76"/>
        <end position="96"/>
    </location>
</feature>
<dbReference type="GO" id="GO:0005886">
    <property type="term" value="C:plasma membrane"/>
    <property type="evidence" value="ECO:0007669"/>
    <property type="project" value="TreeGrafter"/>
</dbReference>
<keyword evidence="12" id="KW-0732">Signal</keyword>
<dbReference type="AlphaFoldDB" id="A0AAW0D2T5"/>
<reference evidence="13 14" key="1">
    <citation type="submission" date="2024-01" db="EMBL/GenBank/DDBJ databases">
        <title>A draft genome for a cacao thread blight-causing isolate of Paramarasmius palmivorus.</title>
        <authorList>
            <person name="Baruah I.K."/>
            <person name="Bukari Y."/>
            <person name="Amoako-Attah I."/>
            <person name="Meinhardt L.W."/>
            <person name="Bailey B.A."/>
            <person name="Cohen S.P."/>
        </authorList>
    </citation>
    <scope>NUCLEOTIDE SEQUENCE [LARGE SCALE GENOMIC DNA]</scope>
    <source>
        <strain evidence="13 14">GH-12</strain>
    </source>
</reference>
<keyword evidence="3" id="KW-0589">Pheromone response</keyword>
<dbReference type="GO" id="GO:0000750">
    <property type="term" value="P:pheromone-dependent signal transduction involved in conjugation with cellular fusion"/>
    <property type="evidence" value="ECO:0007669"/>
    <property type="project" value="TreeGrafter"/>
</dbReference>
<feature type="chain" id="PRO_5044001686" evidence="12">
    <location>
        <begin position="20"/>
        <end position="530"/>
    </location>
</feature>
<dbReference type="PRINTS" id="PR00899">
    <property type="entry name" value="GPCRSTE3"/>
</dbReference>
<evidence type="ECO:0000256" key="8">
    <source>
        <dbReference type="ARBA" id="ARBA00023170"/>
    </source>
</evidence>
<dbReference type="Pfam" id="PF02076">
    <property type="entry name" value="STE3"/>
    <property type="match status" value="1"/>
</dbReference>
<keyword evidence="8 13" id="KW-0675">Receptor</keyword>
<evidence type="ECO:0000256" key="12">
    <source>
        <dbReference type="SAM" id="SignalP"/>
    </source>
</evidence>
<accession>A0AAW0D2T5</accession>
<evidence type="ECO:0000256" key="9">
    <source>
        <dbReference type="ARBA" id="ARBA00023224"/>
    </source>
</evidence>
<comment type="similarity">
    <text evidence="2">Belongs to the G-protein coupled receptor 4 family.</text>
</comment>
<keyword evidence="9" id="KW-0807">Transducer</keyword>